<evidence type="ECO:0000256" key="1">
    <source>
        <dbReference type="SAM" id="SignalP"/>
    </source>
</evidence>
<keyword evidence="3" id="KW-1185">Reference proteome</keyword>
<gene>
    <name evidence="2" type="ORF">EJ08DRAFT_43320</name>
</gene>
<dbReference type="EMBL" id="MU007119">
    <property type="protein sequence ID" value="KAF2419574.1"/>
    <property type="molecule type" value="Genomic_DNA"/>
</dbReference>
<keyword evidence="1" id="KW-0732">Signal</keyword>
<feature type="signal peptide" evidence="1">
    <location>
        <begin position="1"/>
        <end position="26"/>
    </location>
</feature>
<dbReference type="OrthoDB" id="3662161at2759"/>
<accession>A0A9P4TTF3</accession>
<reference evidence="2" key="1">
    <citation type="journal article" date="2020" name="Stud. Mycol.">
        <title>101 Dothideomycetes genomes: a test case for predicting lifestyles and emergence of pathogens.</title>
        <authorList>
            <person name="Haridas S."/>
            <person name="Albert R."/>
            <person name="Binder M."/>
            <person name="Bloem J."/>
            <person name="Labutti K."/>
            <person name="Salamov A."/>
            <person name="Andreopoulos B."/>
            <person name="Baker S."/>
            <person name="Barry K."/>
            <person name="Bills G."/>
            <person name="Bluhm B."/>
            <person name="Cannon C."/>
            <person name="Castanera R."/>
            <person name="Culley D."/>
            <person name="Daum C."/>
            <person name="Ezra D."/>
            <person name="Gonzalez J."/>
            <person name="Henrissat B."/>
            <person name="Kuo A."/>
            <person name="Liang C."/>
            <person name="Lipzen A."/>
            <person name="Lutzoni F."/>
            <person name="Magnuson J."/>
            <person name="Mondo S."/>
            <person name="Nolan M."/>
            <person name="Ohm R."/>
            <person name="Pangilinan J."/>
            <person name="Park H.-J."/>
            <person name="Ramirez L."/>
            <person name="Alfaro M."/>
            <person name="Sun H."/>
            <person name="Tritt A."/>
            <person name="Yoshinaga Y."/>
            <person name="Zwiers L.-H."/>
            <person name="Turgeon B."/>
            <person name="Goodwin S."/>
            <person name="Spatafora J."/>
            <person name="Crous P."/>
            <person name="Grigoriev I."/>
        </authorList>
    </citation>
    <scope>NUCLEOTIDE SEQUENCE</scope>
    <source>
        <strain evidence="2">CBS 130266</strain>
    </source>
</reference>
<organism evidence="2 3">
    <name type="scientific">Tothia fuscella</name>
    <dbReference type="NCBI Taxonomy" id="1048955"/>
    <lineage>
        <taxon>Eukaryota</taxon>
        <taxon>Fungi</taxon>
        <taxon>Dikarya</taxon>
        <taxon>Ascomycota</taxon>
        <taxon>Pezizomycotina</taxon>
        <taxon>Dothideomycetes</taxon>
        <taxon>Pleosporomycetidae</taxon>
        <taxon>Venturiales</taxon>
        <taxon>Cylindrosympodiaceae</taxon>
        <taxon>Tothia</taxon>
    </lineage>
</organism>
<evidence type="ECO:0000313" key="3">
    <source>
        <dbReference type="Proteomes" id="UP000800235"/>
    </source>
</evidence>
<comment type="caution">
    <text evidence="2">The sequence shown here is derived from an EMBL/GenBank/DDBJ whole genome shotgun (WGS) entry which is preliminary data.</text>
</comment>
<name>A0A9P4TTF3_9PEZI</name>
<proteinExistence type="predicted"/>
<dbReference type="Proteomes" id="UP000800235">
    <property type="component" value="Unassembled WGS sequence"/>
</dbReference>
<dbReference type="AlphaFoldDB" id="A0A9P4TTF3"/>
<feature type="chain" id="PRO_5040213889" evidence="1">
    <location>
        <begin position="27"/>
        <end position="190"/>
    </location>
</feature>
<protein>
    <submittedName>
        <fullName evidence="2">Uncharacterized protein</fullName>
    </submittedName>
</protein>
<evidence type="ECO:0000313" key="2">
    <source>
        <dbReference type="EMBL" id="KAF2419574.1"/>
    </source>
</evidence>
<sequence length="190" mass="21071">MLFTKSFHASVLIGLCCLGLHTMAMSSSLDETSANRYVAGNIREVYHSMIKDGVQHQTIGPDGVLRVYDEQKNVIDYRQLDPQQVSEIAAIQLFAWKSKGGEIPAAVIQLSTTPYPDGRTVTEKAALWQLDYIPLPVTATEVPAIFKRRQHKRQDCRYIGCSSYADCPPFCNGCLQPIGPSFPGVCVPFF</sequence>